<reference evidence="3" key="1">
    <citation type="submission" date="2021-01" db="EMBL/GenBank/DDBJ databases">
        <authorList>
            <person name="Corre E."/>
            <person name="Pelletier E."/>
            <person name="Niang G."/>
            <person name="Scheremetjew M."/>
            <person name="Finn R."/>
            <person name="Kale V."/>
            <person name="Holt S."/>
            <person name="Cochrane G."/>
            <person name="Meng A."/>
            <person name="Brown T."/>
            <person name="Cohen L."/>
        </authorList>
    </citation>
    <scope>NUCLEOTIDE SEQUENCE</scope>
</reference>
<organism evidence="3">
    <name type="scientific">Noctiluca scintillans</name>
    <name type="common">Sea sparkle</name>
    <name type="synonym">Red tide dinoflagellate</name>
    <dbReference type="NCBI Taxonomy" id="2966"/>
    <lineage>
        <taxon>Eukaryota</taxon>
        <taxon>Sar</taxon>
        <taxon>Alveolata</taxon>
        <taxon>Dinophyceae</taxon>
        <taxon>Noctilucales</taxon>
        <taxon>Noctilucaceae</taxon>
        <taxon>Noctiluca</taxon>
    </lineage>
</organism>
<sequence length="354" mass="37525">MKVNASDRVPRAATMALDDGEEVTIPCFVARDFAQMEVSGDVALEMGVLRTLMASLQRSHQALREEIANERAERSRLEESVTAAMQEVLSSVTTVGAKLSKNAEELWRSGELAETPSTCQTEPDDALQSWYLSTESLPGSAAASAGESSGNFEDSCHVVPAVPPLSPGARGGKDRHGSNASISSPRMTQLRHLCAAAEFHSAPREAGTVRAPAPLVTGSLAPQSVHMLPRAGDSDEVQHQASEFVLCSEVPAPPCSSRAGTERAMGNSLPHTTTRFSCSGTRATTWSGSPSPLQDIVAVEISKELQALESRWQKIRAETVSLKSCLQDMGCSGRRTPASCVINPVRSVVANSGA</sequence>
<evidence type="ECO:0000256" key="1">
    <source>
        <dbReference type="SAM" id="Coils"/>
    </source>
</evidence>
<keyword evidence="1" id="KW-0175">Coiled coil</keyword>
<dbReference type="EMBL" id="HBFQ01030120">
    <property type="protein sequence ID" value="CAD8846888.1"/>
    <property type="molecule type" value="Transcribed_RNA"/>
</dbReference>
<name>A0A7S1A9J9_NOCSC</name>
<evidence type="ECO:0000256" key="2">
    <source>
        <dbReference type="SAM" id="MobiDB-lite"/>
    </source>
</evidence>
<evidence type="ECO:0000313" key="3">
    <source>
        <dbReference type="EMBL" id="CAD8846888.1"/>
    </source>
</evidence>
<feature type="region of interest" description="Disordered" evidence="2">
    <location>
        <begin position="139"/>
        <end position="183"/>
    </location>
</feature>
<dbReference type="AlphaFoldDB" id="A0A7S1A9J9"/>
<accession>A0A7S1A9J9</accession>
<gene>
    <name evidence="3" type="ORF">NSCI0253_LOCUS21238</name>
</gene>
<proteinExistence type="predicted"/>
<feature type="coiled-coil region" evidence="1">
    <location>
        <begin position="53"/>
        <end position="87"/>
    </location>
</feature>
<feature type="compositionally biased region" description="Low complexity" evidence="2">
    <location>
        <begin position="139"/>
        <end position="150"/>
    </location>
</feature>
<protein>
    <submittedName>
        <fullName evidence="3">Uncharacterized protein</fullName>
    </submittedName>
</protein>